<dbReference type="Proteomes" id="UP000076858">
    <property type="component" value="Unassembled WGS sequence"/>
</dbReference>
<name>A0A164RJ47_9CRUS</name>
<organism evidence="1 2">
    <name type="scientific">Daphnia magna</name>
    <dbReference type="NCBI Taxonomy" id="35525"/>
    <lineage>
        <taxon>Eukaryota</taxon>
        <taxon>Metazoa</taxon>
        <taxon>Ecdysozoa</taxon>
        <taxon>Arthropoda</taxon>
        <taxon>Crustacea</taxon>
        <taxon>Branchiopoda</taxon>
        <taxon>Diplostraca</taxon>
        <taxon>Cladocera</taxon>
        <taxon>Anomopoda</taxon>
        <taxon>Daphniidae</taxon>
        <taxon>Daphnia</taxon>
    </lineage>
</organism>
<evidence type="ECO:0000313" key="2">
    <source>
        <dbReference type="Proteomes" id="UP000076858"/>
    </source>
</evidence>
<comment type="caution">
    <text evidence="1">The sequence shown here is derived from an EMBL/GenBank/DDBJ whole genome shotgun (WGS) entry which is preliminary data.</text>
</comment>
<protein>
    <submittedName>
        <fullName evidence="1">Uncharacterized protein</fullName>
    </submittedName>
</protein>
<keyword evidence="2" id="KW-1185">Reference proteome</keyword>
<proteinExistence type="predicted"/>
<reference evidence="1 2" key="1">
    <citation type="submission" date="2016-03" db="EMBL/GenBank/DDBJ databases">
        <title>EvidentialGene: Evidence-directed Construction of Genes on Genomes.</title>
        <authorList>
            <person name="Gilbert D.G."/>
            <person name="Choi J.-H."/>
            <person name="Mockaitis K."/>
            <person name="Colbourne J."/>
            <person name="Pfrender M."/>
        </authorList>
    </citation>
    <scope>NUCLEOTIDE SEQUENCE [LARGE SCALE GENOMIC DNA]</scope>
    <source>
        <strain evidence="1 2">Xinb3</strain>
        <tissue evidence="1">Complete organism</tissue>
    </source>
</reference>
<dbReference type="AlphaFoldDB" id="A0A164RJ47"/>
<evidence type="ECO:0000313" key="1">
    <source>
        <dbReference type="EMBL" id="KZS08705.1"/>
    </source>
</evidence>
<accession>A0A164RJ47</accession>
<dbReference type="EMBL" id="LRGB01002190">
    <property type="protein sequence ID" value="KZS08705.1"/>
    <property type="molecule type" value="Genomic_DNA"/>
</dbReference>
<gene>
    <name evidence="1" type="ORF">APZ42_027399</name>
</gene>
<sequence>MSFLADFDKSGKAGCSGDDYRTIHNTWIRGQFCRKDKRFPRFYVELATRPDVTGNFLNGVMGPSNCIVYVVVSSLSQCLRLPSTKTSRDTASIAFEPPGRLPGAWLGEAGRGWKVLDKFLRERLTVNLDLWVPLRPHTIS</sequence>